<evidence type="ECO:0000313" key="7">
    <source>
        <dbReference type="EMBL" id="SUP58947.1"/>
    </source>
</evidence>
<dbReference type="GO" id="GO:0033202">
    <property type="term" value="C:DNA helicase complex"/>
    <property type="evidence" value="ECO:0007669"/>
    <property type="project" value="TreeGrafter"/>
</dbReference>
<dbReference type="Gene3D" id="3.40.50.300">
    <property type="entry name" value="P-loop containing nucleotide triphosphate hydrolases"/>
    <property type="match status" value="1"/>
</dbReference>
<dbReference type="PROSITE" id="PS51198">
    <property type="entry name" value="UVRD_HELICASE_ATP_BIND"/>
    <property type="match status" value="1"/>
</dbReference>
<protein>
    <submittedName>
        <fullName evidence="7">ATP-dependent DNA helicase pcrA</fullName>
        <ecNumber evidence="7">3.6.4.12</ecNumber>
    </submittedName>
</protein>
<evidence type="ECO:0000256" key="5">
    <source>
        <dbReference type="PROSITE-ProRule" id="PRU00560"/>
    </source>
</evidence>
<dbReference type="PANTHER" id="PTHR11070">
    <property type="entry name" value="UVRD / RECB / PCRA DNA HELICASE FAMILY MEMBER"/>
    <property type="match status" value="1"/>
</dbReference>
<dbReference type="InterPro" id="IPR000212">
    <property type="entry name" value="DNA_helicase_UvrD/REP"/>
</dbReference>
<evidence type="ECO:0000256" key="3">
    <source>
        <dbReference type="ARBA" id="ARBA00022806"/>
    </source>
</evidence>
<keyword evidence="3 5" id="KW-0347">Helicase</keyword>
<evidence type="ECO:0000313" key="8">
    <source>
        <dbReference type="Proteomes" id="UP000254621"/>
    </source>
</evidence>
<dbReference type="Proteomes" id="UP000254621">
    <property type="component" value="Unassembled WGS sequence"/>
</dbReference>
<dbReference type="GO" id="GO:0016787">
    <property type="term" value="F:hydrolase activity"/>
    <property type="evidence" value="ECO:0007669"/>
    <property type="project" value="UniProtKB-UniRule"/>
</dbReference>
<dbReference type="SUPFAM" id="SSF52540">
    <property type="entry name" value="P-loop containing nucleoside triphosphate hydrolases"/>
    <property type="match status" value="1"/>
</dbReference>
<sequence>MHVDEYQDTNDAQYRLIRLLSGLHRNLAVVGDSDQSIYGWRGANMQIMLNFTKDYPDAKTVMLEQTIVQHKQS</sequence>
<dbReference type="InterPro" id="IPR027417">
    <property type="entry name" value="P-loop_NTPase"/>
</dbReference>
<dbReference type="GO" id="GO:0043138">
    <property type="term" value="F:3'-5' DNA helicase activity"/>
    <property type="evidence" value="ECO:0007669"/>
    <property type="project" value="TreeGrafter"/>
</dbReference>
<evidence type="ECO:0000256" key="2">
    <source>
        <dbReference type="ARBA" id="ARBA00022801"/>
    </source>
</evidence>
<name>A0A380P238_WEIVI</name>
<evidence type="ECO:0000256" key="4">
    <source>
        <dbReference type="ARBA" id="ARBA00022840"/>
    </source>
</evidence>
<keyword evidence="1 5" id="KW-0547">Nucleotide-binding</keyword>
<dbReference type="InterPro" id="IPR014016">
    <property type="entry name" value="UvrD-like_ATP-bd"/>
</dbReference>
<dbReference type="AlphaFoldDB" id="A0A380P238"/>
<keyword evidence="4 5" id="KW-0067">ATP-binding</keyword>
<accession>A0A380P238</accession>
<dbReference type="EC" id="3.6.4.12" evidence="7"/>
<dbReference type="GO" id="GO:0005829">
    <property type="term" value="C:cytosol"/>
    <property type="evidence" value="ECO:0007669"/>
    <property type="project" value="TreeGrafter"/>
</dbReference>
<proteinExistence type="predicted"/>
<evidence type="ECO:0000256" key="1">
    <source>
        <dbReference type="ARBA" id="ARBA00022741"/>
    </source>
</evidence>
<keyword evidence="2 5" id="KW-0378">Hydrolase</keyword>
<feature type="domain" description="UvrD-like helicase ATP-binding" evidence="6">
    <location>
        <begin position="1"/>
        <end position="70"/>
    </location>
</feature>
<comment type="caution">
    <text evidence="5">Lacks conserved residue(s) required for the propagation of feature annotation.</text>
</comment>
<reference evidence="7 8" key="1">
    <citation type="submission" date="2018-06" db="EMBL/GenBank/DDBJ databases">
        <authorList>
            <consortium name="Pathogen Informatics"/>
            <person name="Doyle S."/>
        </authorList>
    </citation>
    <scope>NUCLEOTIDE SEQUENCE [LARGE SCALE GENOMIC DNA]</scope>
    <source>
        <strain evidence="7 8">NCTC13645</strain>
    </source>
</reference>
<dbReference type="PANTHER" id="PTHR11070:SF2">
    <property type="entry name" value="ATP-DEPENDENT DNA HELICASE SRS2"/>
    <property type="match status" value="1"/>
</dbReference>
<gene>
    <name evidence="7" type="primary">pcrA_4</name>
    <name evidence="7" type="ORF">NCTC13645_01198</name>
</gene>
<evidence type="ECO:0000259" key="6">
    <source>
        <dbReference type="PROSITE" id="PS51198"/>
    </source>
</evidence>
<dbReference type="EMBL" id="UHIV01000004">
    <property type="protein sequence ID" value="SUP58947.1"/>
    <property type="molecule type" value="Genomic_DNA"/>
</dbReference>
<organism evidence="7 8">
    <name type="scientific">Weissella viridescens</name>
    <name type="common">Lactobacillus viridescens</name>
    <dbReference type="NCBI Taxonomy" id="1629"/>
    <lineage>
        <taxon>Bacteria</taxon>
        <taxon>Bacillati</taxon>
        <taxon>Bacillota</taxon>
        <taxon>Bacilli</taxon>
        <taxon>Lactobacillales</taxon>
        <taxon>Lactobacillaceae</taxon>
        <taxon>Weissella</taxon>
    </lineage>
</organism>
<dbReference type="GO" id="GO:0000725">
    <property type="term" value="P:recombinational repair"/>
    <property type="evidence" value="ECO:0007669"/>
    <property type="project" value="TreeGrafter"/>
</dbReference>
<dbReference type="GO" id="GO:0003677">
    <property type="term" value="F:DNA binding"/>
    <property type="evidence" value="ECO:0007669"/>
    <property type="project" value="InterPro"/>
</dbReference>
<dbReference type="Pfam" id="PF00580">
    <property type="entry name" value="UvrD-helicase"/>
    <property type="match status" value="1"/>
</dbReference>
<dbReference type="CDD" id="cd17932">
    <property type="entry name" value="DEXQc_UvrD"/>
    <property type="match status" value="1"/>
</dbReference>
<dbReference type="GO" id="GO:0005524">
    <property type="term" value="F:ATP binding"/>
    <property type="evidence" value="ECO:0007669"/>
    <property type="project" value="UniProtKB-UniRule"/>
</dbReference>